<reference evidence="1 2" key="1">
    <citation type="submission" date="2021-02" db="EMBL/GenBank/DDBJ databases">
        <authorList>
            <person name="Vanwijnsberghe S."/>
        </authorList>
    </citation>
    <scope>NUCLEOTIDE SEQUENCE [LARGE SCALE GENOMIC DNA]</scope>
    <source>
        <strain evidence="1 2">R-69658</strain>
    </source>
</reference>
<name>A0ABM8T909_9BURK</name>
<accession>A0ABM8T909</accession>
<comment type="caution">
    <text evidence="1">The sequence shown here is derived from an EMBL/GenBank/DDBJ whole genome shotgun (WGS) entry which is preliminary data.</text>
</comment>
<keyword evidence="2" id="KW-1185">Reference proteome</keyword>
<dbReference type="EMBL" id="CAJNAU010000225">
    <property type="protein sequence ID" value="CAE6868176.1"/>
    <property type="molecule type" value="Genomic_DNA"/>
</dbReference>
<evidence type="ECO:0000313" key="2">
    <source>
        <dbReference type="Proteomes" id="UP000674425"/>
    </source>
</evidence>
<proteinExistence type="predicted"/>
<dbReference type="Proteomes" id="UP000674425">
    <property type="component" value="Unassembled WGS sequence"/>
</dbReference>
<gene>
    <name evidence="1" type="ORF">R69658_07989</name>
</gene>
<protein>
    <recommendedName>
        <fullName evidence="3">Winged helix-turn helix</fullName>
    </recommendedName>
</protein>
<sequence>MTGATGPSGLPSHAAVLEGLRRVCFRQVVRYRHEPVVDVLRHLGFVDWGRQPARPSQLPASARAESYQAPVEVAVLTATGQTALDWLAALEHSPQWAEIKSLPYGFRRWKRP</sequence>
<evidence type="ECO:0008006" key="3">
    <source>
        <dbReference type="Google" id="ProtNLM"/>
    </source>
</evidence>
<evidence type="ECO:0000313" key="1">
    <source>
        <dbReference type="EMBL" id="CAE6868176.1"/>
    </source>
</evidence>
<dbReference type="RefSeq" id="WP_200623027.1">
    <property type="nucleotide sequence ID" value="NZ_CAJNAU010000225.1"/>
</dbReference>
<organism evidence="1 2">
    <name type="scientific">Paraburkholderia aspalathi</name>
    <dbReference type="NCBI Taxonomy" id="1324617"/>
    <lineage>
        <taxon>Bacteria</taxon>
        <taxon>Pseudomonadati</taxon>
        <taxon>Pseudomonadota</taxon>
        <taxon>Betaproteobacteria</taxon>
        <taxon>Burkholderiales</taxon>
        <taxon>Burkholderiaceae</taxon>
        <taxon>Paraburkholderia</taxon>
    </lineage>
</organism>